<dbReference type="Gene3D" id="3.30.230.10">
    <property type="match status" value="1"/>
</dbReference>
<dbReference type="PANTHER" id="PTHR43261">
    <property type="entry name" value="TRANSLATION ELONGATION FACTOR G-RELATED"/>
    <property type="match status" value="1"/>
</dbReference>
<dbReference type="Gene3D" id="3.30.70.870">
    <property type="entry name" value="Elongation Factor G (Translational Gtpase), domain 3"/>
    <property type="match status" value="1"/>
</dbReference>
<dbReference type="InterPro" id="IPR031157">
    <property type="entry name" value="G_TR_CS"/>
</dbReference>
<dbReference type="InterPro" id="IPR020568">
    <property type="entry name" value="Ribosomal_Su5_D2-typ_SF"/>
</dbReference>
<dbReference type="NCBIfam" id="TIGR00231">
    <property type="entry name" value="small_GTP"/>
    <property type="match status" value="1"/>
</dbReference>
<protein>
    <submittedName>
        <fullName evidence="6">GTP-binding protein</fullName>
    </submittedName>
</protein>
<dbReference type="InterPro" id="IPR000640">
    <property type="entry name" value="EFG_V-like"/>
</dbReference>
<evidence type="ECO:0000256" key="4">
    <source>
        <dbReference type="SAM" id="MobiDB-lite"/>
    </source>
</evidence>
<dbReference type="EMBL" id="SDWU01000004">
    <property type="protein sequence ID" value="RYC03743.1"/>
    <property type="molecule type" value="Genomic_DNA"/>
</dbReference>
<dbReference type="Pfam" id="PF03764">
    <property type="entry name" value="EFG_IV"/>
    <property type="match status" value="1"/>
</dbReference>
<dbReference type="GO" id="GO:0003924">
    <property type="term" value="F:GTPase activity"/>
    <property type="evidence" value="ECO:0007669"/>
    <property type="project" value="InterPro"/>
</dbReference>
<dbReference type="GO" id="GO:0006412">
    <property type="term" value="P:translation"/>
    <property type="evidence" value="ECO:0007669"/>
    <property type="project" value="UniProtKB-KW"/>
</dbReference>
<dbReference type="GO" id="GO:0005525">
    <property type="term" value="F:GTP binding"/>
    <property type="evidence" value="ECO:0007669"/>
    <property type="project" value="UniProtKB-KW"/>
</dbReference>
<dbReference type="SUPFAM" id="SSF50447">
    <property type="entry name" value="Translation proteins"/>
    <property type="match status" value="1"/>
</dbReference>
<keyword evidence="7" id="KW-1185">Reference proteome</keyword>
<dbReference type="AlphaFoldDB" id="A0A4Q2SFD1"/>
<dbReference type="OrthoDB" id="9801472at2"/>
<comment type="caution">
    <text evidence="6">The sequence shown here is derived from an EMBL/GenBank/DDBJ whole genome shotgun (WGS) entry which is preliminary data.</text>
</comment>
<feature type="region of interest" description="Disordered" evidence="4">
    <location>
        <begin position="620"/>
        <end position="653"/>
    </location>
</feature>
<keyword evidence="1" id="KW-0547">Nucleotide-binding</keyword>
<dbReference type="InterPro" id="IPR035647">
    <property type="entry name" value="EFG_III/V"/>
</dbReference>
<evidence type="ECO:0000259" key="5">
    <source>
        <dbReference type="PROSITE" id="PS51722"/>
    </source>
</evidence>
<dbReference type="PROSITE" id="PS51722">
    <property type="entry name" value="G_TR_2"/>
    <property type="match status" value="1"/>
</dbReference>
<keyword evidence="2" id="KW-0648">Protein biosynthesis</keyword>
<dbReference type="PROSITE" id="PS00301">
    <property type="entry name" value="G_TR_1"/>
    <property type="match status" value="1"/>
</dbReference>
<accession>A0A4Q2SFD1</accession>
<dbReference type="SUPFAM" id="SSF52540">
    <property type="entry name" value="P-loop containing nucleoside triphosphate hydrolases"/>
    <property type="match status" value="1"/>
</dbReference>
<dbReference type="InterPro" id="IPR027417">
    <property type="entry name" value="P-loop_NTPase"/>
</dbReference>
<dbReference type="Pfam" id="PF00679">
    <property type="entry name" value="EFG_C"/>
    <property type="match status" value="1"/>
</dbReference>
<dbReference type="InterPro" id="IPR005225">
    <property type="entry name" value="Small_GTP-bd"/>
</dbReference>
<proteinExistence type="predicted"/>
<dbReference type="PRINTS" id="PR00315">
    <property type="entry name" value="ELONGATNFCT"/>
</dbReference>
<evidence type="ECO:0000256" key="2">
    <source>
        <dbReference type="ARBA" id="ARBA00022917"/>
    </source>
</evidence>
<name>A0A4Q2SFD1_9ACTN</name>
<evidence type="ECO:0000313" key="6">
    <source>
        <dbReference type="EMBL" id="RYC03743.1"/>
    </source>
</evidence>
<reference evidence="6 7" key="1">
    <citation type="submission" date="2019-01" db="EMBL/GenBank/DDBJ databases">
        <title>Novel species of Nocardioides.</title>
        <authorList>
            <person name="Liu Q."/>
            <person name="Xin Y.-H."/>
        </authorList>
    </citation>
    <scope>NUCLEOTIDE SEQUENCE [LARGE SCALE GENOMIC DNA]</scope>
    <source>
        <strain evidence="6 7">CGMCC 4.6875</strain>
    </source>
</reference>
<feature type="compositionally biased region" description="Basic and acidic residues" evidence="4">
    <location>
        <begin position="638"/>
        <end position="647"/>
    </location>
</feature>
<dbReference type="SUPFAM" id="SSF54211">
    <property type="entry name" value="Ribosomal protein S5 domain 2-like"/>
    <property type="match status" value="1"/>
</dbReference>
<dbReference type="SUPFAM" id="SSF54980">
    <property type="entry name" value="EF-G C-terminal domain-like"/>
    <property type="match status" value="2"/>
</dbReference>
<dbReference type="RefSeq" id="WP_129453841.1">
    <property type="nucleotide sequence ID" value="NZ_JACXYX010000004.1"/>
</dbReference>
<dbReference type="Proteomes" id="UP000293291">
    <property type="component" value="Unassembled WGS sequence"/>
</dbReference>
<dbReference type="Gene3D" id="3.40.50.300">
    <property type="entry name" value="P-loop containing nucleotide triphosphate hydrolases"/>
    <property type="match status" value="1"/>
</dbReference>
<keyword evidence="3" id="KW-0342">GTP-binding</keyword>
<dbReference type="Gene3D" id="2.40.30.10">
    <property type="entry name" value="Translation factors"/>
    <property type="match status" value="1"/>
</dbReference>
<feature type="domain" description="Tr-type G" evidence="5">
    <location>
        <begin position="5"/>
        <end position="250"/>
    </location>
</feature>
<evidence type="ECO:0000256" key="1">
    <source>
        <dbReference type="ARBA" id="ARBA00022741"/>
    </source>
</evidence>
<dbReference type="InterPro" id="IPR005517">
    <property type="entry name" value="Transl_elong_EFG/EF2_IV"/>
</dbReference>
<evidence type="ECO:0000256" key="3">
    <source>
        <dbReference type="ARBA" id="ARBA00023134"/>
    </source>
</evidence>
<dbReference type="InterPro" id="IPR009000">
    <property type="entry name" value="Transl_B-barrel_sf"/>
</dbReference>
<evidence type="ECO:0000313" key="7">
    <source>
        <dbReference type="Proteomes" id="UP000293291"/>
    </source>
</evidence>
<dbReference type="SMART" id="SM00889">
    <property type="entry name" value="EFG_IV"/>
    <property type="match status" value="1"/>
</dbReference>
<dbReference type="PRINTS" id="PR01037">
    <property type="entry name" value="TCRTETOQM"/>
</dbReference>
<dbReference type="Pfam" id="PF00009">
    <property type="entry name" value="GTP_EFTU"/>
    <property type="match status" value="1"/>
</dbReference>
<gene>
    <name evidence="6" type="ORF">EUA07_04720</name>
</gene>
<dbReference type="InterPro" id="IPR000795">
    <property type="entry name" value="T_Tr_GTP-bd_dom"/>
</dbReference>
<sequence length="653" mass="69188">MTSPPPTLNLGIVAHVDAGKTSLTERLLFEAGAITTPGSVDAGTTRTDSLDLERRRGITIRAAVTSFALEDLVVNILDTPGHPDFIAEVERSLGVLDAAVLVLSAVEGVQPQTVVIWRALRRIGVPTLLFVNKVDRSGADLEGVLDQVRRRLTPHVVAMAQAHGAGARDARVTGVPLTREDVVVALADRDDRVLDDWASGRPVGAEAARAALRRGLRGGTLTPVLCGSAITGAGLPLLRDALVTLVPRPSPPQGERAATVFAVDRDERGRRAWVRLWSGELRVRDRVSFGAAEPARVTEVAVSTPCGLRPGVAGAGQIAVVRGPSARIGDGVGRAPARRAHRFAPASLQALVEPVDPTRRTALYAGLAELADEDPLIDLRLDEVDGEAAVSLHGEVQKEVLAALLEERYGVAVRFLDTSTVCLERVVGTGVARDRIGVGGNPYLAGLGLRVESAPVGHGVEFSPGVERGNLPAAFVAATEEGVRAGLRQGPHGWEVTDCVVTMTASAYYPRQSRPHQKFDKSMSTVAADFRHLAPVVLAAALHGAGTRVCRPIDRFELDLPAPAFPVVTALLGRLGAALLETSTDGGWTRLVGHLASEVVPDVMSRLPDLTGGEGVLVSALDHHDPVPGPPPQRRRRGPDPLDREAWFRGVPR</sequence>
<dbReference type="GO" id="GO:0032790">
    <property type="term" value="P:ribosome disassembly"/>
    <property type="evidence" value="ECO:0007669"/>
    <property type="project" value="TreeGrafter"/>
</dbReference>
<dbReference type="InterPro" id="IPR014721">
    <property type="entry name" value="Ribsml_uS5_D2-typ_fold_subgr"/>
</dbReference>
<organism evidence="6 7">
    <name type="scientific">Nocardioides ganghwensis</name>
    <dbReference type="NCBI Taxonomy" id="252230"/>
    <lineage>
        <taxon>Bacteria</taxon>
        <taxon>Bacillati</taxon>
        <taxon>Actinomycetota</taxon>
        <taxon>Actinomycetes</taxon>
        <taxon>Propionibacteriales</taxon>
        <taxon>Nocardioidaceae</taxon>
        <taxon>Nocardioides</taxon>
    </lineage>
</organism>
<dbReference type="PANTHER" id="PTHR43261:SF1">
    <property type="entry name" value="RIBOSOME-RELEASING FACTOR 2, MITOCHONDRIAL"/>
    <property type="match status" value="1"/>
</dbReference>